<protein>
    <submittedName>
        <fullName evidence="6">Putative 1-aminocyclopropane-1-carboxylate deaminase</fullName>
    </submittedName>
</protein>
<evidence type="ECO:0000256" key="4">
    <source>
        <dbReference type="SAM" id="MobiDB-lite"/>
    </source>
</evidence>
<gene>
    <name evidence="6" type="ORF">BDW47DRAFT_122115</name>
</gene>
<feature type="region of interest" description="Disordered" evidence="4">
    <location>
        <begin position="263"/>
        <end position="283"/>
    </location>
</feature>
<dbReference type="Proteomes" id="UP000234585">
    <property type="component" value="Unassembled WGS sequence"/>
</dbReference>
<dbReference type="STRING" id="41067.A0A2I2FP04"/>
<keyword evidence="3" id="KW-0663">Pyridoxal phosphate</keyword>
<evidence type="ECO:0000313" key="6">
    <source>
        <dbReference type="EMBL" id="PLB42353.1"/>
    </source>
</evidence>
<comment type="similarity">
    <text evidence="2">Belongs to the ACC deaminase/D-cysteine desulfhydrase family.</text>
</comment>
<evidence type="ECO:0000256" key="2">
    <source>
        <dbReference type="ARBA" id="ARBA00008639"/>
    </source>
</evidence>
<sequence>MALSLPEALAKLPRHPLLYSHPSPIHPLPALTSYLNTNPPKSPKSTPQIRLFAKREDQSSPLACSGNKYRKLEYIVPDILSPQPLYNSYPNNTPNPNHPPTSNQKTTTLITEGAIQSNHTIQVSSLANHLNLSSVALLHKGTGGGLSASTDKTSFLRTGNPQIAHLLGADIRVLEPGSTNGGRTDTVEPVLAELRAAGKTPYWIPSGASLHPLGGVGYARCAFEIAAQEKQLGARFDYIFVACGSGSTVGGLIAGFKMLERMESSSSPPSQNTGGKTKPPRKIIGIINSPTKPQTWHEERVLRFARQAGSLIGLEDASQAITLEADVHLDGRFAGAAYGVLDEDTKRTMEIAARKEALILDPVYTGKVLSGVMGWVEGGGLVGDWEGRGGGVAGDGEGPLNALFIHTGGQAALAAYADLE</sequence>
<dbReference type="GO" id="GO:0019148">
    <property type="term" value="F:D-cysteine desulfhydrase activity"/>
    <property type="evidence" value="ECO:0007669"/>
    <property type="project" value="TreeGrafter"/>
</dbReference>
<dbReference type="OrthoDB" id="10266364at2759"/>
<dbReference type="AlphaFoldDB" id="A0A2I2FP04"/>
<dbReference type="GeneID" id="36522936"/>
<feature type="compositionally biased region" description="Polar residues" evidence="4">
    <location>
        <begin position="264"/>
        <end position="275"/>
    </location>
</feature>
<dbReference type="PANTHER" id="PTHR43780">
    <property type="entry name" value="1-AMINOCYCLOPROPANE-1-CARBOXYLATE DEAMINASE-RELATED"/>
    <property type="match status" value="1"/>
</dbReference>
<dbReference type="Gene3D" id="3.40.50.1100">
    <property type="match status" value="2"/>
</dbReference>
<proteinExistence type="inferred from homology"/>
<evidence type="ECO:0000256" key="3">
    <source>
        <dbReference type="ARBA" id="ARBA00022898"/>
    </source>
</evidence>
<feature type="region of interest" description="Disordered" evidence="4">
    <location>
        <begin position="85"/>
        <end position="105"/>
    </location>
</feature>
<dbReference type="SUPFAM" id="SSF53686">
    <property type="entry name" value="Tryptophan synthase beta subunit-like PLP-dependent enzymes"/>
    <property type="match status" value="1"/>
</dbReference>
<dbReference type="RefSeq" id="XP_024676365.1">
    <property type="nucleotide sequence ID" value="XM_024815776.1"/>
</dbReference>
<comment type="cofactor">
    <cofactor evidence="1">
        <name>pyridoxal 5'-phosphate</name>
        <dbReference type="ChEBI" id="CHEBI:597326"/>
    </cofactor>
</comment>
<dbReference type="EMBL" id="KZ559118">
    <property type="protein sequence ID" value="PLB42353.1"/>
    <property type="molecule type" value="Genomic_DNA"/>
</dbReference>
<accession>A0A2I2FP04</accession>
<feature type="domain" description="Tryptophan synthase beta chain-like PALP" evidence="5">
    <location>
        <begin position="47"/>
        <end position="372"/>
    </location>
</feature>
<dbReference type="PANTHER" id="PTHR43780:SF2">
    <property type="entry name" value="1-AMINOCYCLOPROPANE-1-CARBOXYLATE DEAMINASE-RELATED"/>
    <property type="match status" value="1"/>
</dbReference>
<name>A0A2I2FP04_ASPCN</name>
<reference evidence="6 7" key="1">
    <citation type="submission" date="2017-12" db="EMBL/GenBank/DDBJ databases">
        <authorList>
            <consortium name="DOE Joint Genome Institute"/>
            <person name="Haridas S."/>
            <person name="Kjaerbolling I."/>
            <person name="Vesth T.C."/>
            <person name="Frisvad J.C."/>
            <person name="Nybo J.L."/>
            <person name="Theobald S."/>
            <person name="Kuo A."/>
            <person name="Bowyer P."/>
            <person name="Matsuda Y."/>
            <person name="Mondo S."/>
            <person name="Lyhne E.K."/>
            <person name="Kogle M.E."/>
            <person name="Clum A."/>
            <person name="Lipzen A."/>
            <person name="Salamov A."/>
            <person name="Ngan C.Y."/>
            <person name="Daum C."/>
            <person name="Chiniquy J."/>
            <person name="Barry K."/>
            <person name="LaButti K."/>
            <person name="Simmons B.A."/>
            <person name="Magnuson J.K."/>
            <person name="Mortensen U.H."/>
            <person name="Larsen T.O."/>
            <person name="Grigoriev I.V."/>
            <person name="Baker S.E."/>
            <person name="Andersen M.R."/>
            <person name="Nordberg H.P."/>
            <person name="Cantor M.N."/>
            <person name="Hua S.X."/>
        </authorList>
    </citation>
    <scope>NUCLEOTIDE SEQUENCE [LARGE SCALE GENOMIC DNA]</scope>
    <source>
        <strain evidence="6 7">CBS 102.13</strain>
    </source>
</reference>
<dbReference type="Pfam" id="PF00291">
    <property type="entry name" value="PALP"/>
    <property type="match status" value="1"/>
</dbReference>
<keyword evidence="7" id="KW-1185">Reference proteome</keyword>
<evidence type="ECO:0000259" key="5">
    <source>
        <dbReference type="Pfam" id="PF00291"/>
    </source>
</evidence>
<feature type="compositionally biased region" description="Low complexity" evidence="4">
    <location>
        <begin position="85"/>
        <end position="103"/>
    </location>
</feature>
<dbReference type="InterPro" id="IPR001926">
    <property type="entry name" value="TrpB-like_PALP"/>
</dbReference>
<dbReference type="InterPro" id="IPR027278">
    <property type="entry name" value="ACCD_DCysDesulf"/>
</dbReference>
<evidence type="ECO:0000256" key="1">
    <source>
        <dbReference type="ARBA" id="ARBA00001933"/>
    </source>
</evidence>
<evidence type="ECO:0000313" key="7">
    <source>
        <dbReference type="Proteomes" id="UP000234585"/>
    </source>
</evidence>
<organism evidence="6 7">
    <name type="scientific">Aspergillus candidus</name>
    <dbReference type="NCBI Taxonomy" id="41067"/>
    <lineage>
        <taxon>Eukaryota</taxon>
        <taxon>Fungi</taxon>
        <taxon>Dikarya</taxon>
        <taxon>Ascomycota</taxon>
        <taxon>Pezizomycotina</taxon>
        <taxon>Eurotiomycetes</taxon>
        <taxon>Eurotiomycetidae</taxon>
        <taxon>Eurotiales</taxon>
        <taxon>Aspergillaceae</taxon>
        <taxon>Aspergillus</taxon>
        <taxon>Aspergillus subgen. Circumdati</taxon>
    </lineage>
</organism>
<dbReference type="InterPro" id="IPR036052">
    <property type="entry name" value="TrpB-like_PALP_sf"/>
</dbReference>